<dbReference type="PANTHER" id="PTHR31118">
    <property type="entry name" value="CYCLASE-LIKE PROTEIN 2"/>
    <property type="match status" value="1"/>
</dbReference>
<dbReference type="STRING" id="162209.IJ22_13760"/>
<evidence type="ECO:0000313" key="2">
    <source>
        <dbReference type="Proteomes" id="UP000061660"/>
    </source>
</evidence>
<name>A0A0U2U6B9_9BACL</name>
<dbReference type="SUPFAM" id="SSF102198">
    <property type="entry name" value="Putative cyclase"/>
    <property type="match status" value="1"/>
</dbReference>
<reference evidence="2" key="1">
    <citation type="submission" date="2015-12" db="EMBL/GenBank/DDBJ databases">
        <title>Complete genome sequences of two moderately thermophilic Paenibacillus species.</title>
        <authorList>
            <person name="Butler R.III."/>
            <person name="Wang J."/>
            <person name="Stark B.C."/>
            <person name="Pombert J.-F."/>
        </authorList>
    </citation>
    <scope>NUCLEOTIDE SEQUENCE [LARGE SCALE GENOMIC DNA]</scope>
    <source>
        <strain evidence="2">32O-Y</strain>
    </source>
</reference>
<accession>A0A0U2U6B9</accession>
<dbReference type="AlphaFoldDB" id="A0A0U2U6B9"/>
<dbReference type="PANTHER" id="PTHR31118:SF12">
    <property type="entry name" value="CYCLASE-LIKE PROTEIN 2"/>
    <property type="match status" value="1"/>
</dbReference>
<gene>
    <name evidence="1" type="ORF">IJ22_13760</name>
</gene>
<dbReference type="PATRIC" id="fig|162209.4.peg.1457"/>
<sequence>MRVIDLSEMIMDGMTVYPGDPEVKVEVVHTREEHTWELRQLTLGTHTGTHVDAFSHMHQGGKSIDEIPVERFFGTAQLVKLHSEWPVRQGLFFIEECGMEQFERIKQANPPFVGGNLTEAVERNLLAIGILTYTNLVNLELLPYGRSFMFYGFPLKIRHGDGSPVRAVAILDH</sequence>
<dbReference type="Pfam" id="PF04199">
    <property type="entry name" value="Cyclase"/>
    <property type="match status" value="1"/>
</dbReference>
<organism evidence="1 2">
    <name type="scientific">Paenibacillus naphthalenovorans</name>
    <dbReference type="NCBI Taxonomy" id="162209"/>
    <lineage>
        <taxon>Bacteria</taxon>
        <taxon>Bacillati</taxon>
        <taxon>Bacillota</taxon>
        <taxon>Bacilli</taxon>
        <taxon>Bacillales</taxon>
        <taxon>Paenibacillaceae</taxon>
        <taxon>Paenibacillus</taxon>
    </lineage>
</organism>
<dbReference type="KEGG" id="pnp:IJ22_13760"/>
<dbReference type="Proteomes" id="UP000061660">
    <property type="component" value="Chromosome"/>
</dbReference>
<dbReference type="GO" id="GO:0004061">
    <property type="term" value="F:arylformamidase activity"/>
    <property type="evidence" value="ECO:0007669"/>
    <property type="project" value="InterPro"/>
</dbReference>
<dbReference type="OrthoDB" id="9796085at2"/>
<dbReference type="Gene3D" id="3.50.30.50">
    <property type="entry name" value="Putative cyclase"/>
    <property type="match status" value="2"/>
</dbReference>
<dbReference type="EMBL" id="CP013652">
    <property type="protein sequence ID" value="ALS21752.1"/>
    <property type="molecule type" value="Genomic_DNA"/>
</dbReference>
<dbReference type="InterPro" id="IPR007325">
    <property type="entry name" value="KFase/CYL"/>
</dbReference>
<dbReference type="InterPro" id="IPR037175">
    <property type="entry name" value="KFase_sf"/>
</dbReference>
<keyword evidence="2" id="KW-1185">Reference proteome</keyword>
<dbReference type="GO" id="GO:0019441">
    <property type="term" value="P:L-tryptophan catabolic process to kynurenine"/>
    <property type="evidence" value="ECO:0007669"/>
    <property type="project" value="InterPro"/>
</dbReference>
<dbReference type="RefSeq" id="WP_062408075.1">
    <property type="nucleotide sequence ID" value="NZ_CP013652.1"/>
</dbReference>
<proteinExistence type="predicted"/>
<reference evidence="1 2" key="2">
    <citation type="journal article" date="2016" name="Genome Announc.">
        <title>Complete Genome Sequences of Two Interactive Moderate Thermophiles, Paenibacillus napthalenovorans 32O-Y and Paenibacillus sp. 32O-W.</title>
        <authorList>
            <person name="Butler R.R.III."/>
            <person name="Wang J."/>
            <person name="Stark B.C."/>
            <person name="Pombert J.F."/>
        </authorList>
    </citation>
    <scope>NUCLEOTIDE SEQUENCE [LARGE SCALE GENOMIC DNA]</scope>
    <source>
        <strain evidence="1 2">32O-Y</strain>
    </source>
</reference>
<protein>
    <submittedName>
        <fullName evidence="1">Cyclase</fullName>
    </submittedName>
</protein>
<evidence type="ECO:0000313" key="1">
    <source>
        <dbReference type="EMBL" id="ALS21752.1"/>
    </source>
</evidence>